<dbReference type="GO" id="GO:0005886">
    <property type="term" value="C:plasma membrane"/>
    <property type="evidence" value="ECO:0007669"/>
    <property type="project" value="TreeGrafter"/>
</dbReference>
<dbReference type="InterPro" id="IPR002550">
    <property type="entry name" value="CNNM"/>
</dbReference>
<keyword evidence="4 8" id="KW-1133">Transmembrane helix</keyword>
<dbReference type="EMBL" id="DRNB01000096">
    <property type="protein sequence ID" value="HHJ63772.1"/>
    <property type="molecule type" value="Genomic_DNA"/>
</dbReference>
<evidence type="ECO:0000256" key="4">
    <source>
        <dbReference type="ARBA" id="ARBA00022989"/>
    </source>
</evidence>
<dbReference type="Pfam" id="PF03471">
    <property type="entry name" value="CorC_HlyC"/>
    <property type="match status" value="1"/>
</dbReference>
<dbReference type="Proteomes" id="UP000885792">
    <property type="component" value="Unassembled WGS sequence"/>
</dbReference>
<dbReference type="Gene3D" id="3.10.580.10">
    <property type="entry name" value="CBS-domain"/>
    <property type="match status" value="1"/>
</dbReference>
<feature type="domain" description="CBS" evidence="9">
    <location>
        <begin position="263"/>
        <end position="320"/>
    </location>
</feature>
<evidence type="ECO:0000256" key="2">
    <source>
        <dbReference type="ARBA" id="ARBA00022692"/>
    </source>
</evidence>
<dbReference type="InterPro" id="IPR036318">
    <property type="entry name" value="FAD-bd_PCMH-like_sf"/>
</dbReference>
<dbReference type="PROSITE" id="PS51371">
    <property type="entry name" value="CBS"/>
    <property type="match status" value="2"/>
</dbReference>
<dbReference type="CDD" id="cd04590">
    <property type="entry name" value="CBS_pair_CorC_HlyC_assoc"/>
    <property type="match status" value="1"/>
</dbReference>
<dbReference type="SUPFAM" id="SSF54631">
    <property type="entry name" value="CBS-domain pair"/>
    <property type="match status" value="1"/>
</dbReference>
<accession>A0A7C5L275</accession>
<evidence type="ECO:0000256" key="5">
    <source>
        <dbReference type="ARBA" id="ARBA00023122"/>
    </source>
</evidence>
<dbReference type="SMART" id="SM00116">
    <property type="entry name" value="CBS"/>
    <property type="match status" value="2"/>
</dbReference>
<reference evidence="10" key="1">
    <citation type="journal article" date="2020" name="mSystems">
        <title>Genome- and Community-Level Interaction Insights into Carbon Utilization and Element Cycling Functions of Hydrothermarchaeota in Hydrothermal Sediment.</title>
        <authorList>
            <person name="Zhou Z."/>
            <person name="Liu Y."/>
            <person name="Xu W."/>
            <person name="Pan J."/>
            <person name="Luo Z.H."/>
            <person name="Li M."/>
        </authorList>
    </citation>
    <scope>NUCLEOTIDE SEQUENCE [LARGE SCALE GENOMIC DNA]</scope>
    <source>
        <strain evidence="10">HyVt-501</strain>
    </source>
</reference>
<evidence type="ECO:0000256" key="7">
    <source>
        <dbReference type="PROSITE-ProRule" id="PRU00703"/>
    </source>
</evidence>
<dbReference type="InterPro" id="IPR005170">
    <property type="entry name" value="Transptr-assoc_dom"/>
</dbReference>
<gene>
    <name evidence="10" type="ORF">ENJ61_02590</name>
</gene>
<dbReference type="AlphaFoldDB" id="A0A7C5L275"/>
<feature type="transmembrane region" description="Helical" evidence="8">
    <location>
        <begin position="93"/>
        <end position="112"/>
    </location>
</feature>
<feature type="transmembrane region" description="Helical" evidence="8">
    <location>
        <begin position="57"/>
        <end position="81"/>
    </location>
</feature>
<organism evidence="10">
    <name type="scientific">Aquifex aeolicus</name>
    <dbReference type="NCBI Taxonomy" id="63363"/>
    <lineage>
        <taxon>Bacteria</taxon>
        <taxon>Pseudomonadati</taxon>
        <taxon>Aquificota</taxon>
        <taxon>Aquificia</taxon>
        <taxon>Aquificales</taxon>
        <taxon>Aquificaceae</taxon>
        <taxon>Aquifex</taxon>
    </lineage>
</organism>
<evidence type="ECO:0000256" key="3">
    <source>
        <dbReference type="ARBA" id="ARBA00022737"/>
    </source>
</evidence>
<dbReference type="InterPro" id="IPR046342">
    <property type="entry name" value="CBS_dom_sf"/>
</dbReference>
<keyword evidence="3" id="KW-0677">Repeat</keyword>
<dbReference type="SMART" id="SM01091">
    <property type="entry name" value="CorC_HlyC"/>
    <property type="match status" value="1"/>
</dbReference>
<dbReference type="SUPFAM" id="SSF56176">
    <property type="entry name" value="FAD-binding/transporter-associated domain-like"/>
    <property type="match status" value="1"/>
</dbReference>
<keyword evidence="5 7" id="KW-0129">CBS domain</keyword>
<dbReference type="InterPro" id="IPR000644">
    <property type="entry name" value="CBS_dom"/>
</dbReference>
<keyword evidence="6 8" id="KW-0472">Membrane</keyword>
<dbReference type="Pfam" id="PF01595">
    <property type="entry name" value="CNNM"/>
    <property type="match status" value="1"/>
</dbReference>
<comment type="caution">
    <text evidence="10">The sequence shown here is derived from an EMBL/GenBank/DDBJ whole genome shotgun (WGS) entry which is preliminary data.</text>
</comment>
<dbReference type="PANTHER" id="PTHR22777">
    <property type="entry name" value="HEMOLYSIN-RELATED"/>
    <property type="match status" value="1"/>
</dbReference>
<dbReference type="InterPro" id="IPR016169">
    <property type="entry name" value="FAD-bd_PCMH_sub2"/>
</dbReference>
<protein>
    <submittedName>
        <fullName evidence="10">HlyC/CorC family transporter</fullName>
    </submittedName>
</protein>
<dbReference type="PANTHER" id="PTHR22777:SF17">
    <property type="entry name" value="UPF0053 PROTEIN SLL0260"/>
    <property type="match status" value="1"/>
</dbReference>
<name>A0A7C5L275_AQUAO</name>
<proteinExistence type="predicted"/>
<dbReference type="GO" id="GO:0050660">
    <property type="term" value="F:flavin adenine dinucleotide binding"/>
    <property type="evidence" value="ECO:0007669"/>
    <property type="project" value="InterPro"/>
</dbReference>
<dbReference type="InterPro" id="IPR044751">
    <property type="entry name" value="Ion_transp-like_CBS"/>
</dbReference>
<evidence type="ECO:0000256" key="8">
    <source>
        <dbReference type="SAM" id="Phobius"/>
    </source>
</evidence>
<sequence>MELIGFVIGVLFFIALEGFFAGSEIALLSADKGTLRAVFRKKKYRYVAHFLENPEEYITLTMLGYTLSIVFAATLYTLMLMSLTKYFPQIEGYEVLLAETLVIFTITLGEIIPKSLFQHYANRIIVPSLFVLDKIRIPLKPFLVLSKIISRAISSRFAASRASVRREDIIELLREKKTFAEYEGLMVSNILSFKDRRVGEIVKPLYEIVMISENASVAQAIEKTRESGYSRIPVYRVRVDDVVGYVSAYDLLGAQPEEPVKKYIRKIPVFSEYMPLPEVIREFKERKEHIAVVVDERGVIIGIVTLEDILREIVGGIYTEKGEEELIKEISKDRWIVDGKLELNELVRITGVKVPEGNYSTVGGFLSFLAGRIPYEGESFELNGYRFKVVSVNERRVEKILVEKVKGEK</sequence>
<evidence type="ECO:0000259" key="9">
    <source>
        <dbReference type="PROSITE" id="PS51371"/>
    </source>
</evidence>
<dbReference type="Gene3D" id="3.30.465.10">
    <property type="match status" value="1"/>
</dbReference>
<evidence type="ECO:0000256" key="6">
    <source>
        <dbReference type="ARBA" id="ARBA00023136"/>
    </source>
</evidence>
<feature type="domain" description="CBS" evidence="9">
    <location>
        <begin position="202"/>
        <end position="262"/>
    </location>
</feature>
<keyword evidence="2 8" id="KW-0812">Transmembrane</keyword>
<comment type="subcellular location">
    <subcellularLocation>
        <location evidence="1">Membrane</location>
        <topology evidence="1">Multi-pass membrane protein</topology>
    </subcellularLocation>
</comment>
<evidence type="ECO:0000256" key="1">
    <source>
        <dbReference type="ARBA" id="ARBA00004141"/>
    </source>
</evidence>
<dbReference type="Pfam" id="PF00571">
    <property type="entry name" value="CBS"/>
    <property type="match status" value="2"/>
</dbReference>
<evidence type="ECO:0000313" key="10">
    <source>
        <dbReference type="EMBL" id="HHJ63772.1"/>
    </source>
</evidence>